<dbReference type="InterPro" id="IPR002731">
    <property type="entry name" value="ATPase_BadF"/>
</dbReference>
<dbReference type="RefSeq" id="WP_380071276.1">
    <property type="nucleotide sequence ID" value="NZ_JBHRTO010000001.1"/>
</dbReference>
<reference evidence="3" key="1">
    <citation type="journal article" date="2019" name="Int. J. Syst. Evol. Microbiol.">
        <title>The Global Catalogue of Microorganisms (GCM) 10K type strain sequencing project: providing services to taxonomists for standard genome sequencing and annotation.</title>
        <authorList>
            <consortium name="The Broad Institute Genomics Platform"/>
            <consortium name="The Broad Institute Genome Sequencing Center for Infectious Disease"/>
            <person name="Wu L."/>
            <person name="Ma J."/>
        </authorList>
    </citation>
    <scope>NUCLEOTIDE SEQUENCE [LARGE SCALE GENOMIC DNA]</scope>
    <source>
        <strain evidence="3">KCTC 52039</strain>
    </source>
</reference>
<proteinExistence type="predicted"/>
<dbReference type="PANTHER" id="PTHR43190">
    <property type="entry name" value="N-ACETYL-D-GLUCOSAMINE KINASE"/>
    <property type="match status" value="1"/>
</dbReference>
<dbReference type="SUPFAM" id="SSF53067">
    <property type="entry name" value="Actin-like ATPase domain"/>
    <property type="match status" value="2"/>
</dbReference>
<dbReference type="Pfam" id="PF01869">
    <property type="entry name" value="BcrAD_BadFG"/>
    <property type="match status" value="1"/>
</dbReference>
<gene>
    <name evidence="2" type="ORF">ACFOGH_01460</name>
</gene>
<evidence type="ECO:0000313" key="3">
    <source>
        <dbReference type="Proteomes" id="UP001595547"/>
    </source>
</evidence>
<organism evidence="2 3">
    <name type="scientific">Cypionkella sinensis</name>
    <dbReference type="NCBI Taxonomy" id="1756043"/>
    <lineage>
        <taxon>Bacteria</taxon>
        <taxon>Pseudomonadati</taxon>
        <taxon>Pseudomonadota</taxon>
        <taxon>Alphaproteobacteria</taxon>
        <taxon>Rhodobacterales</taxon>
        <taxon>Paracoccaceae</taxon>
        <taxon>Cypionkella</taxon>
    </lineage>
</organism>
<dbReference type="Proteomes" id="UP001595547">
    <property type="component" value="Unassembled WGS sequence"/>
</dbReference>
<sequence length="293" mass="29900">MAHTNTDSNGPYLIGVDGGGTSCRATLLAGPNARYDVVLGPANVSTDFDAALDTINAALAQLAERAGLGMADLAQAHAHLGLAGVMNTAIANRVAAHLPFPQAQVTDDRPTTIAGALGEVDGALAAIGTGSFIGRQVAGQIHGVGGWGFYIGDQASGAWLLRRCLEEVMLAVDGFAAHTELSRAILKEHGDDPGQIVLFSLNSQPADYARLARDVVAAAEAGDPLGARLMQEGAAYIRRALDVVGWTGSEAFCLTGGLGPAYARWLNLPSIAPKGTALDGALALAARAAGVVL</sequence>
<keyword evidence="3" id="KW-1185">Reference proteome</keyword>
<name>A0ABV7IT21_9RHOB</name>
<protein>
    <submittedName>
        <fullName evidence="2">BadF/BadG/BcrA/BcrD ATPase family protein</fullName>
    </submittedName>
</protein>
<dbReference type="InterPro" id="IPR043129">
    <property type="entry name" value="ATPase_NBD"/>
</dbReference>
<evidence type="ECO:0000259" key="1">
    <source>
        <dbReference type="Pfam" id="PF01869"/>
    </source>
</evidence>
<accession>A0ABV7IT21</accession>
<evidence type="ECO:0000313" key="2">
    <source>
        <dbReference type="EMBL" id="MFC3179641.1"/>
    </source>
</evidence>
<dbReference type="PANTHER" id="PTHR43190:SF3">
    <property type="entry name" value="N-ACETYL-D-GLUCOSAMINE KINASE"/>
    <property type="match status" value="1"/>
</dbReference>
<dbReference type="InterPro" id="IPR052519">
    <property type="entry name" value="Euk-type_GlcNAc_Kinase"/>
</dbReference>
<dbReference type="CDD" id="cd24082">
    <property type="entry name" value="ASKHA_NBD_GspK-like"/>
    <property type="match status" value="1"/>
</dbReference>
<comment type="caution">
    <text evidence="2">The sequence shown here is derived from an EMBL/GenBank/DDBJ whole genome shotgun (WGS) entry which is preliminary data.</text>
</comment>
<dbReference type="EMBL" id="JBHRTO010000001">
    <property type="protein sequence ID" value="MFC3179641.1"/>
    <property type="molecule type" value="Genomic_DNA"/>
</dbReference>
<feature type="domain" description="ATPase BadF/BadG/BcrA/BcrD type" evidence="1">
    <location>
        <begin position="14"/>
        <end position="258"/>
    </location>
</feature>
<dbReference type="Gene3D" id="3.30.420.40">
    <property type="match status" value="2"/>
</dbReference>